<dbReference type="SUPFAM" id="SSF53474">
    <property type="entry name" value="alpha/beta-Hydrolases"/>
    <property type="match status" value="1"/>
</dbReference>
<keyword evidence="1" id="KW-0812">Transmembrane</keyword>
<dbReference type="Proteomes" id="UP001237642">
    <property type="component" value="Unassembled WGS sequence"/>
</dbReference>
<name>A0AAD8N1C3_9APIA</name>
<dbReference type="EMBL" id="JAUIZM010000003">
    <property type="protein sequence ID" value="KAK1392476.1"/>
    <property type="molecule type" value="Genomic_DNA"/>
</dbReference>
<gene>
    <name evidence="1" type="ORF">POM88_011532</name>
</gene>
<accession>A0AAD8N1C3</accession>
<keyword evidence="1" id="KW-0472">Membrane</keyword>
<dbReference type="InterPro" id="IPR029058">
    <property type="entry name" value="AB_hydrolase_fold"/>
</dbReference>
<dbReference type="InterPro" id="IPR008547">
    <property type="entry name" value="DUF829_TMEM53"/>
</dbReference>
<sequence length="401" mass="45665">MWGFGGKYYWGRREIEEKVEGLVVIYAWMSSEQKHVKSYVELFSSLGWNSLVCHSQFLNMFFPEKGASLASDLLHELTEELKVRPCPVVFASFSGGPKAIMCKVLQMIEENCAQQSNRDGYQLVRDSISGQIFDSTPVDFTTDLGSNFVLHPTILKISHPPRIVSWIAHRIKNALDTFFLYKLESLRAEYWQILYSTLRMRAPYLIFCSENDDLAPIHTICNFAQRLENLGADVKLVKWSNSSHVGHYKRYPVEYKAAVTELLGKATVIYSRRIRQHDKEEIGLDGKRDEVPKSLGHLGGAAMSSSQIFQRRVAPDMNDHFFVPISYQNHGDEVAGSANDEYKECYIPLTKTPVINVHGILGQALFDLCVPEDVDDWDIKPSSFLKNSPLNPIKLIRHSKL</sequence>
<dbReference type="AlphaFoldDB" id="A0AAD8N1C3"/>
<keyword evidence="2" id="KW-1185">Reference proteome</keyword>
<dbReference type="Pfam" id="PF05705">
    <property type="entry name" value="DUF829"/>
    <property type="match status" value="2"/>
</dbReference>
<reference evidence="1" key="2">
    <citation type="submission" date="2023-05" db="EMBL/GenBank/DDBJ databases">
        <authorList>
            <person name="Schelkunov M.I."/>
        </authorList>
    </citation>
    <scope>NUCLEOTIDE SEQUENCE</scope>
    <source>
        <strain evidence="1">Hsosn_3</strain>
        <tissue evidence="1">Leaf</tissue>
    </source>
</reference>
<evidence type="ECO:0000313" key="1">
    <source>
        <dbReference type="EMBL" id="KAK1392476.1"/>
    </source>
</evidence>
<organism evidence="1 2">
    <name type="scientific">Heracleum sosnowskyi</name>
    <dbReference type="NCBI Taxonomy" id="360622"/>
    <lineage>
        <taxon>Eukaryota</taxon>
        <taxon>Viridiplantae</taxon>
        <taxon>Streptophyta</taxon>
        <taxon>Embryophyta</taxon>
        <taxon>Tracheophyta</taxon>
        <taxon>Spermatophyta</taxon>
        <taxon>Magnoliopsida</taxon>
        <taxon>eudicotyledons</taxon>
        <taxon>Gunneridae</taxon>
        <taxon>Pentapetalae</taxon>
        <taxon>asterids</taxon>
        <taxon>campanulids</taxon>
        <taxon>Apiales</taxon>
        <taxon>Apiaceae</taxon>
        <taxon>Apioideae</taxon>
        <taxon>apioid superclade</taxon>
        <taxon>Tordylieae</taxon>
        <taxon>Tordyliinae</taxon>
        <taxon>Heracleum</taxon>
    </lineage>
</organism>
<dbReference type="PANTHER" id="PTHR12265:SF0">
    <property type="entry name" value="EXPRESSED PROTEIN"/>
    <property type="match status" value="1"/>
</dbReference>
<protein>
    <submittedName>
        <fullName evidence="1">Transmembrane protein like</fullName>
    </submittedName>
</protein>
<evidence type="ECO:0000313" key="2">
    <source>
        <dbReference type="Proteomes" id="UP001237642"/>
    </source>
</evidence>
<reference evidence="1" key="1">
    <citation type="submission" date="2023-02" db="EMBL/GenBank/DDBJ databases">
        <title>Genome of toxic invasive species Heracleum sosnowskyi carries increased number of genes despite the absence of recent whole-genome duplications.</title>
        <authorList>
            <person name="Schelkunov M."/>
            <person name="Shtratnikova V."/>
            <person name="Makarenko M."/>
            <person name="Klepikova A."/>
            <person name="Omelchenko D."/>
            <person name="Novikova G."/>
            <person name="Obukhova E."/>
            <person name="Bogdanov V."/>
            <person name="Penin A."/>
            <person name="Logacheva M."/>
        </authorList>
    </citation>
    <scope>NUCLEOTIDE SEQUENCE</scope>
    <source>
        <strain evidence="1">Hsosn_3</strain>
        <tissue evidence="1">Leaf</tissue>
    </source>
</reference>
<dbReference type="PANTHER" id="PTHR12265">
    <property type="entry name" value="TRANSMEMBRANE PROTEIN 53"/>
    <property type="match status" value="1"/>
</dbReference>
<comment type="caution">
    <text evidence="1">The sequence shown here is derived from an EMBL/GenBank/DDBJ whole genome shotgun (WGS) entry which is preliminary data.</text>
</comment>
<proteinExistence type="predicted"/>
<dbReference type="Gene3D" id="3.40.50.1820">
    <property type="entry name" value="alpha/beta hydrolase"/>
    <property type="match status" value="1"/>
</dbReference>